<feature type="transmembrane region" description="Helical" evidence="6">
    <location>
        <begin position="91"/>
        <end position="115"/>
    </location>
</feature>
<evidence type="ECO:0000313" key="8">
    <source>
        <dbReference type="EMBL" id="MDP9867392.1"/>
    </source>
</evidence>
<dbReference type="PANTHER" id="PTHR30294:SF29">
    <property type="entry name" value="MULTIDRUG ABC TRANSPORTER PERMEASE YBHS-RELATED"/>
    <property type="match status" value="1"/>
</dbReference>
<keyword evidence="3 6" id="KW-0812">Transmembrane</keyword>
<evidence type="ECO:0000313" key="9">
    <source>
        <dbReference type="Proteomes" id="UP001230426"/>
    </source>
</evidence>
<keyword evidence="5 6" id="KW-0472">Membrane</keyword>
<organism evidence="8 9">
    <name type="scientific">Streptosporangium brasiliense</name>
    <dbReference type="NCBI Taxonomy" id="47480"/>
    <lineage>
        <taxon>Bacteria</taxon>
        <taxon>Bacillati</taxon>
        <taxon>Actinomycetota</taxon>
        <taxon>Actinomycetes</taxon>
        <taxon>Streptosporangiales</taxon>
        <taxon>Streptosporangiaceae</taxon>
        <taxon>Streptosporangium</taxon>
    </lineage>
</organism>
<accession>A0ABT9RDR9</accession>
<dbReference type="EMBL" id="JAUSRB010000002">
    <property type="protein sequence ID" value="MDP9867392.1"/>
    <property type="molecule type" value="Genomic_DNA"/>
</dbReference>
<dbReference type="PANTHER" id="PTHR30294">
    <property type="entry name" value="MEMBRANE COMPONENT OF ABC TRANSPORTER YHHJ-RELATED"/>
    <property type="match status" value="1"/>
</dbReference>
<dbReference type="Pfam" id="PF12698">
    <property type="entry name" value="ABC2_membrane_3"/>
    <property type="match status" value="1"/>
</dbReference>
<feature type="transmembrane region" description="Helical" evidence="6">
    <location>
        <begin position="127"/>
        <end position="148"/>
    </location>
</feature>
<dbReference type="Proteomes" id="UP001230426">
    <property type="component" value="Unassembled WGS sequence"/>
</dbReference>
<feature type="transmembrane region" description="Helical" evidence="6">
    <location>
        <begin position="215"/>
        <end position="233"/>
    </location>
</feature>
<feature type="transmembrane region" description="Helical" evidence="6">
    <location>
        <begin position="18"/>
        <end position="38"/>
    </location>
</feature>
<feature type="transmembrane region" description="Helical" evidence="6">
    <location>
        <begin position="44"/>
        <end position="70"/>
    </location>
</feature>
<evidence type="ECO:0000256" key="6">
    <source>
        <dbReference type="SAM" id="Phobius"/>
    </source>
</evidence>
<evidence type="ECO:0000256" key="4">
    <source>
        <dbReference type="ARBA" id="ARBA00022989"/>
    </source>
</evidence>
<protein>
    <submittedName>
        <fullName evidence="8">ABC-2 type transport system permease protein</fullName>
    </submittedName>
</protein>
<evidence type="ECO:0000259" key="7">
    <source>
        <dbReference type="Pfam" id="PF12698"/>
    </source>
</evidence>
<comment type="subcellular location">
    <subcellularLocation>
        <location evidence="1">Cell membrane</location>
        <topology evidence="1">Multi-pass membrane protein</topology>
    </subcellularLocation>
</comment>
<keyword evidence="4 6" id="KW-1133">Transmembrane helix</keyword>
<dbReference type="RefSeq" id="WP_306868903.1">
    <property type="nucleotide sequence ID" value="NZ_JAUSRB010000002.1"/>
</dbReference>
<proteinExistence type="predicted"/>
<comment type="caution">
    <text evidence="8">The sequence shown here is derived from an EMBL/GenBank/DDBJ whole genome shotgun (WGS) entry which is preliminary data.</text>
</comment>
<evidence type="ECO:0000256" key="2">
    <source>
        <dbReference type="ARBA" id="ARBA00022475"/>
    </source>
</evidence>
<name>A0ABT9RDR9_9ACTN</name>
<feature type="transmembrane region" description="Helical" evidence="6">
    <location>
        <begin position="160"/>
        <end position="178"/>
    </location>
</feature>
<dbReference type="InterPro" id="IPR013525">
    <property type="entry name" value="ABC2_TM"/>
</dbReference>
<evidence type="ECO:0000256" key="1">
    <source>
        <dbReference type="ARBA" id="ARBA00004651"/>
    </source>
</evidence>
<reference evidence="8 9" key="1">
    <citation type="submission" date="2023-07" db="EMBL/GenBank/DDBJ databases">
        <title>Sequencing the genomes of 1000 actinobacteria strains.</title>
        <authorList>
            <person name="Klenk H.-P."/>
        </authorList>
    </citation>
    <scope>NUCLEOTIDE SEQUENCE [LARGE SCALE GENOMIC DNA]</scope>
    <source>
        <strain evidence="8 9">DSM 44109</strain>
    </source>
</reference>
<sequence length="240" mass="24875">MPGYIKVEALRMLRNKRYVIFVVAFPVAFYLLSANLYGAGGVGAGAALMVSMSAYGALAASMMSTAVPWAQERRSGWLRQLQVTPLANRTIIVTKLVTALLLVLPSILLVCAAAVLTQGVSLPPGRWAALILVMWAGAVPFAALGLTIGSLLPPDTGQPVAVIGTFGLAALGGLWFQVDALPSTMRAVAHVMPSFSYADMGQSVIAGHGVPLSDALTVGAWAVGLGAVALAAYRRATVRG</sequence>
<keyword evidence="9" id="KW-1185">Reference proteome</keyword>
<gene>
    <name evidence="8" type="ORF">J2S55_006658</name>
</gene>
<dbReference type="InterPro" id="IPR051449">
    <property type="entry name" value="ABC-2_transporter_component"/>
</dbReference>
<feature type="domain" description="ABC-2 type transporter transmembrane" evidence="7">
    <location>
        <begin position="49"/>
        <end position="229"/>
    </location>
</feature>
<keyword evidence="2" id="KW-1003">Cell membrane</keyword>
<evidence type="ECO:0000256" key="3">
    <source>
        <dbReference type="ARBA" id="ARBA00022692"/>
    </source>
</evidence>
<evidence type="ECO:0000256" key="5">
    <source>
        <dbReference type="ARBA" id="ARBA00023136"/>
    </source>
</evidence>